<accession>A0ABP0V483</accession>
<feature type="region of interest" description="Disordered" evidence="1">
    <location>
        <begin position="194"/>
        <end position="219"/>
    </location>
</feature>
<feature type="compositionally biased region" description="Low complexity" evidence="1">
    <location>
        <begin position="85"/>
        <end position="95"/>
    </location>
</feature>
<proteinExistence type="predicted"/>
<organism evidence="2 3">
    <name type="scientific">Sphagnum troendelagicum</name>
    <dbReference type="NCBI Taxonomy" id="128251"/>
    <lineage>
        <taxon>Eukaryota</taxon>
        <taxon>Viridiplantae</taxon>
        <taxon>Streptophyta</taxon>
        <taxon>Embryophyta</taxon>
        <taxon>Bryophyta</taxon>
        <taxon>Sphagnophytina</taxon>
        <taxon>Sphagnopsida</taxon>
        <taxon>Sphagnales</taxon>
        <taxon>Sphagnaceae</taxon>
        <taxon>Sphagnum</taxon>
    </lineage>
</organism>
<feature type="region of interest" description="Disordered" evidence="1">
    <location>
        <begin position="85"/>
        <end position="172"/>
    </location>
</feature>
<feature type="compositionally biased region" description="Low complexity" evidence="1">
    <location>
        <begin position="123"/>
        <end position="172"/>
    </location>
</feature>
<keyword evidence="3" id="KW-1185">Reference proteome</keyword>
<evidence type="ECO:0000313" key="2">
    <source>
        <dbReference type="EMBL" id="CAK9236730.1"/>
    </source>
</evidence>
<gene>
    <name evidence="2" type="ORF">CSSPTR1EN2_LOCUS23130</name>
</gene>
<dbReference type="Proteomes" id="UP001497512">
    <property type="component" value="Chromosome 9"/>
</dbReference>
<protein>
    <submittedName>
        <fullName evidence="2">Uncharacterized protein</fullName>
    </submittedName>
</protein>
<name>A0ABP0V483_9BRYO</name>
<feature type="compositionally biased region" description="Polar residues" evidence="1">
    <location>
        <begin position="265"/>
        <end position="280"/>
    </location>
</feature>
<evidence type="ECO:0000256" key="1">
    <source>
        <dbReference type="SAM" id="MobiDB-lite"/>
    </source>
</evidence>
<dbReference type="PANTHER" id="PTHR33356:SF5">
    <property type="entry name" value="TIP41-LIKE PROTEIN"/>
    <property type="match status" value="1"/>
</dbReference>
<sequence length="474" mass="50662">MAFEVARVHGIIRANIREDRSPMASSSVQGSVVVVGGGSSAAAAAWPDLACSPLGSSSSPRSTETEDDEDDELLLAGLAQTMLNSQDESSSIIQQQRHRGVGGKTHSEARPTVSDIETHKAASGSPPSSWSSGSSSSGLHWQSSSTASSKGSSQVSSRVSSPPTTPSQAQQQSDAWDLLYAAAGEVIRLKTFQQKKSASVPPNRYHHQHVHSQPLQTHNSKEVPVKIGVVPGGMVARNPPPSRAASSLLSPPSSLPYLRNRNERTTMNGSANEQSWNSSTRGDDRHVCSSSHQMAVKTGLGAGSGSQSRLYPVHQQQQQQQQGCGPGLQKCYHGHYQSERCNDYITPQWTGANRGGGSRMRAVFLGSGHESSGTGVFIPRRAGNGPELKRKPACSSVLLPSRIVQLLNLNVENIRSHPSMSSSMVNPASCPGKYFSRLFSFVCCEMEDVTSCACPSILQQTTTPELSLPSEWTY</sequence>
<evidence type="ECO:0000313" key="3">
    <source>
        <dbReference type="Proteomes" id="UP001497512"/>
    </source>
</evidence>
<reference evidence="2" key="1">
    <citation type="submission" date="2024-02" db="EMBL/GenBank/DDBJ databases">
        <authorList>
            <consortium name="ELIXIR-Norway"/>
            <consortium name="Elixir Norway"/>
        </authorList>
    </citation>
    <scope>NUCLEOTIDE SEQUENCE</scope>
</reference>
<feature type="region of interest" description="Disordered" evidence="1">
    <location>
        <begin position="235"/>
        <end position="292"/>
    </location>
</feature>
<dbReference type="EMBL" id="OZ019901">
    <property type="protein sequence ID" value="CAK9236730.1"/>
    <property type="molecule type" value="Genomic_DNA"/>
</dbReference>
<feature type="compositionally biased region" description="Low complexity" evidence="1">
    <location>
        <begin position="243"/>
        <end position="259"/>
    </location>
</feature>
<dbReference type="PANTHER" id="PTHR33356">
    <property type="entry name" value="TIP41-LIKE PROTEIN"/>
    <property type="match status" value="1"/>
</dbReference>